<dbReference type="RefSeq" id="XP_025380414.1">
    <property type="nucleotide sequence ID" value="XM_025524344.1"/>
</dbReference>
<proteinExistence type="predicted"/>
<dbReference type="InterPro" id="IPR018712">
    <property type="entry name" value="Tle1-like_cat"/>
</dbReference>
<evidence type="ECO:0000256" key="1">
    <source>
        <dbReference type="SAM" id="MobiDB-lite"/>
    </source>
</evidence>
<dbReference type="PANTHER" id="PTHR33840">
    <property type="match status" value="1"/>
</dbReference>
<feature type="region of interest" description="Disordered" evidence="1">
    <location>
        <begin position="1"/>
        <end position="22"/>
    </location>
</feature>
<dbReference type="OrthoDB" id="3162439at2759"/>
<feature type="compositionally biased region" description="Low complexity" evidence="1">
    <location>
        <begin position="9"/>
        <end position="22"/>
    </location>
</feature>
<evidence type="ECO:0000259" key="2">
    <source>
        <dbReference type="Pfam" id="PF09994"/>
    </source>
</evidence>
<dbReference type="Proteomes" id="UP000245768">
    <property type="component" value="Unassembled WGS sequence"/>
</dbReference>
<feature type="domain" description="T6SS Phospholipase effector Tle1-like catalytic" evidence="2">
    <location>
        <begin position="31"/>
        <end position="339"/>
    </location>
</feature>
<dbReference type="AlphaFoldDB" id="A0A316YW03"/>
<protein>
    <recommendedName>
        <fullName evidence="2">T6SS Phospholipase effector Tle1-like catalytic domain-containing protein</fullName>
    </recommendedName>
</protein>
<gene>
    <name evidence="3" type="ORF">FA10DRAFT_290332</name>
</gene>
<dbReference type="STRING" id="215250.A0A316YW03"/>
<evidence type="ECO:0000313" key="4">
    <source>
        <dbReference type="Proteomes" id="UP000245768"/>
    </source>
</evidence>
<reference evidence="3" key="1">
    <citation type="journal article" date="2018" name="Mol. Biol. Evol.">
        <title>Broad Genomic Sampling Reveals a Smut Pathogenic Ancestry of the Fungal Clade Ustilaginomycotina.</title>
        <authorList>
            <person name="Kijpornyongpan T."/>
            <person name="Mondo S.J."/>
            <person name="Barry K."/>
            <person name="Sandor L."/>
            <person name="Lee J."/>
            <person name="Lipzen A."/>
            <person name="Pangilinan J."/>
            <person name="LaButti K."/>
            <person name="Hainaut M."/>
            <person name="Henrissat B."/>
            <person name="Grigoriev I.V."/>
            <person name="Spatafora J.W."/>
            <person name="Aime M.C."/>
        </authorList>
    </citation>
    <scope>NUCLEOTIDE SEQUENCE [LARGE SCALE GENOMIC DNA]</scope>
    <source>
        <strain evidence="3">MCA 4198</strain>
    </source>
</reference>
<dbReference type="InParanoid" id="A0A316YW03"/>
<sequence length="465" mass="51905">MAPSIDNVPPQATTAAAAVPTTTPDAPKRAVFVLFEGTGNEFRNESYTNVVRMLRLLRKDDEERQLVYYGEGLGRHNFNTGGTLSGGTKMTIAAQALSMGLGSAIAEHILDAYRWLMNVHRKGDEVYVMGFSRGSYAAGCFCGLLESIGLLPRENTQMIATGWDIYAEYSKDVTLETTWEAARSFRTSFSKLVRIHFLGMWDCVASIGTGNEAPYAFPQHRGTVQHVYHAMALDEGRNRFSVLRFSDHFSNYPPLYRAVHSSQADFKREIELAKALKTDIHEVWFPGNHTDVGGGGHNDVLLKEAVTQSQWLVGDDLVIETEKRVPHPALGFLSLRWMLRALLQAKSREIDILLDPLMAAIFDLELSYGLQRDTTSVDQNVWPAEHLAYLRSTSSAEDRERATVAHRDVLDAPKIEIELATLKLRSAFGYEPGSGFSGWAMSKYWGVREVADWTVGEEATGRHPR</sequence>
<dbReference type="GeneID" id="37046260"/>
<accession>A0A316YW03</accession>
<organism evidence="3 4">
    <name type="scientific">Acaromyces ingoldii</name>
    <dbReference type="NCBI Taxonomy" id="215250"/>
    <lineage>
        <taxon>Eukaryota</taxon>
        <taxon>Fungi</taxon>
        <taxon>Dikarya</taxon>
        <taxon>Basidiomycota</taxon>
        <taxon>Ustilaginomycotina</taxon>
        <taxon>Exobasidiomycetes</taxon>
        <taxon>Exobasidiales</taxon>
        <taxon>Cryptobasidiaceae</taxon>
        <taxon>Acaromyces</taxon>
    </lineage>
</organism>
<dbReference type="EMBL" id="KZ819634">
    <property type="protein sequence ID" value="PWN93216.1"/>
    <property type="molecule type" value="Genomic_DNA"/>
</dbReference>
<keyword evidence="4" id="KW-1185">Reference proteome</keyword>
<dbReference type="PANTHER" id="PTHR33840:SF2">
    <property type="entry name" value="TLE1 PHOSPHOLIPASE DOMAIN-CONTAINING PROTEIN"/>
    <property type="match status" value="1"/>
</dbReference>
<name>A0A316YW03_9BASI</name>
<dbReference type="Pfam" id="PF09994">
    <property type="entry name" value="T6SS_Tle1-like_cat"/>
    <property type="match status" value="1"/>
</dbReference>
<evidence type="ECO:0000313" key="3">
    <source>
        <dbReference type="EMBL" id="PWN93216.1"/>
    </source>
</evidence>